<sequence length="292" mass="33049">MDFKKIESIFLITFLFLNVYLLIGFLNRSDLQYASTAPDQVNLIREMEQIGIELPSLNEEERDVFYVQADSNNLLEENVDQLENQAGSIAQDGSLYTSILSDPIEIEGNPDDGFTEEDYARLDTFIESGAVLFGQEYDYLRYDNAENRFVYAQQVEGLPVADGTSEISLFYGSDGNIISYQQSYAGPMTAQGSPLEVITDRQAIEILFQNNQISSNSIVRQPILSYHRTLHLEDLSMYGPIWYIPVIDSTGERVLRVDAFERTIISEPAEPVTPVDPDLQEDMDDDDSDNDE</sequence>
<feature type="transmembrane region" description="Helical" evidence="2">
    <location>
        <begin position="6"/>
        <end position="26"/>
    </location>
</feature>
<dbReference type="OrthoDB" id="2135943at2"/>
<evidence type="ECO:0000256" key="2">
    <source>
        <dbReference type="SAM" id="Phobius"/>
    </source>
</evidence>
<evidence type="ECO:0000313" key="5">
    <source>
        <dbReference type="Proteomes" id="UP000238205"/>
    </source>
</evidence>
<proteinExistence type="predicted"/>
<evidence type="ECO:0000259" key="3">
    <source>
        <dbReference type="Pfam" id="PF09648"/>
    </source>
</evidence>
<protein>
    <submittedName>
        <fullName evidence="4">Regulatory protein YycI of two-component signal transduction system YycFG</fullName>
    </submittedName>
</protein>
<keyword evidence="2" id="KW-0812">Transmembrane</keyword>
<evidence type="ECO:0000256" key="1">
    <source>
        <dbReference type="SAM" id="MobiDB-lite"/>
    </source>
</evidence>
<organism evidence="4 5">
    <name type="scientific">Alkalibacterium olivapovliticus</name>
    <dbReference type="NCBI Taxonomy" id="99907"/>
    <lineage>
        <taxon>Bacteria</taxon>
        <taxon>Bacillati</taxon>
        <taxon>Bacillota</taxon>
        <taxon>Bacilli</taxon>
        <taxon>Lactobacillales</taxon>
        <taxon>Carnobacteriaceae</taxon>
        <taxon>Alkalibacterium</taxon>
    </lineage>
</organism>
<dbReference type="AlphaFoldDB" id="A0A2T0W5Y5"/>
<keyword evidence="2" id="KW-0472">Membrane</keyword>
<keyword evidence="2" id="KW-1133">Transmembrane helix</keyword>
<gene>
    <name evidence="4" type="ORF">CLV38_11713</name>
</gene>
<accession>A0A2T0W5Y5</accession>
<dbReference type="InterPro" id="IPR018604">
    <property type="entry name" value="YycI-like"/>
</dbReference>
<dbReference type="Proteomes" id="UP000238205">
    <property type="component" value="Unassembled WGS sequence"/>
</dbReference>
<dbReference type="EMBL" id="PVTO01000017">
    <property type="protein sequence ID" value="PRY81422.1"/>
    <property type="molecule type" value="Genomic_DNA"/>
</dbReference>
<keyword evidence="5" id="KW-1185">Reference proteome</keyword>
<name>A0A2T0W5Y5_9LACT</name>
<dbReference type="Gene3D" id="3.30.310.160">
    <property type="entry name" value="YycH protein, domain 2"/>
    <property type="match status" value="1"/>
</dbReference>
<feature type="domain" description="Regulatory protein YycH-like" evidence="3">
    <location>
        <begin position="40"/>
        <end position="260"/>
    </location>
</feature>
<dbReference type="InterPro" id="IPR042274">
    <property type="entry name" value="YycH/YycI_2"/>
</dbReference>
<dbReference type="RefSeq" id="WP_106194309.1">
    <property type="nucleotide sequence ID" value="NZ_PVTO01000017.1"/>
</dbReference>
<dbReference type="Pfam" id="PF09648">
    <property type="entry name" value="YycI"/>
    <property type="match status" value="1"/>
</dbReference>
<feature type="region of interest" description="Disordered" evidence="1">
    <location>
        <begin position="267"/>
        <end position="292"/>
    </location>
</feature>
<feature type="compositionally biased region" description="Acidic residues" evidence="1">
    <location>
        <begin position="278"/>
        <end position="292"/>
    </location>
</feature>
<dbReference type="GO" id="GO:0016020">
    <property type="term" value="C:membrane"/>
    <property type="evidence" value="ECO:0007669"/>
    <property type="project" value="InterPro"/>
</dbReference>
<evidence type="ECO:0000313" key="4">
    <source>
        <dbReference type="EMBL" id="PRY81422.1"/>
    </source>
</evidence>
<comment type="caution">
    <text evidence="4">The sequence shown here is derived from an EMBL/GenBank/DDBJ whole genome shotgun (WGS) entry which is preliminary data.</text>
</comment>
<reference evidence="4 5" key="1">
    <citation type="submission" date="2018-03" db="EMBL/GenBank/DDBJ databases">
        <title>Genomic Encyclopedia of Archaeal and Bacterial Type Strains, Phase II (KMG-II): from individual species to whole genera.</title>
        <authorList>
            <person name="Goeker M."/>
        </authorList>
    </citation>
    <scope>NUCLEOTIDE SEQUENCE [LARGE SCALE GENOMIC DNA]</scope>
    <source>
        <strain evidence="4 5">DSM 13175</strain>
    </source>
</reference>